<evidence type="ECO:0000313" key="2">
    <source>
        <dbReference type="EMBL" id="MQY46520.1"/>
    </source>
</evidence>
<dbReference type="SUPFAM" id="SSF55154">
    <property type="entry name" value="CYTH-like phosphatases"/>
    <property type="match status" value="1"/>
</dbReference>
<dbReference type="PIRSF" id="PIRSF016487">
    <property type="entry name" value="CYTH_UCP016487"/>
    <property type="match status" value="1"/>
</dbReference>
<dbReference type="PANTHER" id="PTHR40114">
    <property type="entry name" value="SLR0698 PROTEIN"/>
    <property type="match status" value="1"/>
</dbReference>
<dbReference type="PROSITE" id="PS51707">
    <property type="entry name" value="CYTH"/>
    <property type="match status" value="1"/>
</dbReference>
<name>A0A6A8AA59_9HYPH</name>
<dbReference type="CDD" id="cd07891">
    <property type="entry name" value="CYTH-like_CthTTM-like_1"/>
    <property type="match status" value="1"/>
</dbReference>
<dbReference type="SMART" id="SM01118">
    <property type="entry name" value="CYTH"/>
    <property type="match status" value="1"/>
</dbReference>
<reference evidence="2 3" key="1">
    <citation type="submission" date="2019-11" db="EMBL/GenBank/DDBJ databases">
        <title>Genome analysis of Rhizobacterium cereale a novel genus and species isolated from maize roots in North Spain.</title>
        <authorList>
            <person name="Menendez E."/>
            <person name="Flores-Felix J.D."/>
            <person name="Ramirez-Bahena M.-H."/>
            <person name="Igual J.M."/>
            <person name="Garcia-Fraile P."/>
            <person name="Peix A."/>
            <person name="Velazquez E."/>
        </authorList>
    </citation>
    <scope>NUCLEOTIDE SEQUENCE [LARGE SCALE GENOMIC DNA]</scope>
    <source>
        <strain evidence="2 3">RZME27</strain>
    </source>
</reference>
<dbReference type="PANTHER" id="PTHR40114:SF1">
    <property type="entry name" value="SLR0698 PROTEIN"/>
    <property type="match status" value="1"/>
</dbReference>
<dbReference type="InterPro" id="IPR012042">
    <property type="entry name" value="NeuTTM/CthTTM-like"/>
</dbReference>
<dbReference type="RefSeq" id="WP_153354011.1">
    <property type="nucleotide sequence ID" value="NZ_WIXI01000041.1"/>
</dbReference>
<comment type="caution">
    <text evidence="2">The sequence shown here is derived from an EMBL/GenBank/DDBJ whole genome shotgun (WGS) entry which is preliminary data.</text>
</comment>
<organism evidence="2 3">
    <name type="scientific">Endobacterium cereale</name>
    <dbReference type="NCBI Taxonomy" id="2663029"/>
    <lineage>
        <taxon>Bacteria</taxon>
        <taxon>Pseudomonadati</taxon>
        <taxon>Pseudomonadota</taxon>
        <taxon>Alphaproteobacteria</taxon>
        <taxon>Hyphomicrobiales</taxon>
        <taxon>Rhizobiaceae</taxon>
        <taxon>Endobacterium</taxon>
    </lineage>
</organism>
<keyword evidence="3" id="KW-1185">Reference proteome</keyword>
<protein>
    <submittedName>
        <fullName evidence="2">CYTH domain-containing protein</fullName>
    </submittedName>
</protein>
<dbReference type="Proteomes" id="UP000435138">
    <property type="component" value="Unassembled WGS sequence"/>
</dbReference>
<sequence>MAVEIERKFLVVDNSWRSQSLKRRSISDHLIARFENENGKARVRICDGAAMLTIKGPRRGFSRNEFHVDLKEEDAQSMVAEFASGPALSKTRHDIEHGGLVWQVDEFGGHLEGLVTCEVELPSENYSFEKPLWAGSEITGDTRYSSSTLADVLSSRDHVA</sequence>
<accession>A0A6A8AA59</accession>
<dbReference type="Gene3D" id="2.40.320.10">
    <property type="entry name" value="Hypothetical Protein Pfu-838710-001"/>
    <property type="match status" value="1"/>
</dbReference>
<proteinExistence type="predicted"/>
<dbReference type="InterPro" id="IPR033469">
    <property type="entry name" value="CYTH-like_dom_sf"/>
</dbReference>
<dbReference type="InterPro" id="IPR023577">
    <property type="entry name" value="CYTH_domain"/>
</dbReference>
<evidence type="ECO:0000313" key="3">
    <source>
        <dbReference type="Proteomes" id="UP000435138"/>
    </source>
</evidence>
<gene>
    <name evidence="2" type="ORF">GAO09_10740</name>
</gene>
<dbReference type="Pfam" id="PF01928">
    <property type="entry name" value="CYTH"/>
    <property type="match status" value="1"/>
</dbReference>
<dbReference type="AlphaFoldDB" id="A0A6A8AA59"/>
<feature type="domain" description="CYTH" evidence="1">
    <location>
        <begin position="2"/>
        <end position="160"/>
    </location>
</feature>
<dbReference type="EMBL" id="WIXI01000041">
    <property type="protein sequence ID" value="MQY46520.1"/>
    <property type="molecule type" value="Genomic_DNA"/>
</dbReference>
<evidence type="ECO:0000259" key="1">
    <source>
        <dbReference type="PROSITE" id="PS51707"/>
    </source>
</evidence>